<dbReference type="Pfam" id="PF00675">
    <property type="entry name" value="Peptidase_M16"/>
    <property type="match status" value="1"/>
</dbReference>
<dbReference type="EMBL" id="QPJY01000001">
    <property type="protein sequence ID" value="RCX33284.1"/>
    <property type="molecule type" value="Genomic_DNA"/>
</dbReference>
<dbReference type="InterPro" id="IPR011765">
    <property type="entry name" value="Pept_M16_N"/>
</dbReference>
<comment type="similarity">
    <text evidence="2 3">Belongs to the peptidase M16 family.</text>
</comment>
<dbReference type="GO" id="GO:0006508">
    <property type="term" value="P:proteolysis"/>
    <property type="evidence" value="ECO:0007669"/>
    <property type="project" value="UniProtKB-KW"/>
</dbReference>
<feature type="region of interest" description="Disordered" evidence="4">
    <location>
        <begin position="435"/>
        <end position="459"/>
    </location>
</feature>
<protein>
    <submittedName>
        <fullName evidence="8">Zinc protease</fullName>
    </submittedName>
</protein>
<feature type="domain" description="Peptidase M16 N-terminal" evidence="6">
    <location>
        <begin position="33"/>
        <end position="179"/>
    </location>
</feature>
<keyword evidence="8" id="KW-0378">Hydrolase</keyword>
<accession>A0A369CN54</accession>
<keyword evidence="8" id="KW-0645">Protease</keyword>
<evidence type="ECO:0000256" key="2">
    <source>
        <dbReference type="ARBA" id="ARBA00007261"/>
    </source>
</evidence>
<evidence type="ECO:0000313" key="8">
    <source>
        <dbReference type="EMBL" id="RCX33284.1"/>
    </source>
</evidence>
<dbReference type="InterPro" id="IPR007863">
    <property type="entry name" value="Peptidase_M16_C"/>
</dbReference>
<sequence>MLKRLLLPALWAALLPWSAHAEVAEYTLDNGMKVIVKEDHRAPVVVSQVWYRVGSSYEPAGLTGISHMLEHMMFKGTEAHPAGEFSRIIAENGGSENAFTSRDATAYYQQLEKSRLAVSFELEADRMRNLQLPEAEFLKERQVVAEERRLRTEDDPQSLAYERFNALAYLESPYRQPVIGWMNDIQNYTVEDLRAWYRRWYAPNNAILVVVGDVRAEAVLALAREHFGPLAPSEPAALKPRREPEQLGERRVTVRLPARLPYLIMGYHVPVVGQAETAWEPYALAVLAGILDGGDSARLARELVRGSQVAASAGAGYGAFARLPGLFQLEGVPANGHGVAALEAAFRDQVRQLQERPVDGAELARVKAQVVAGDVFGRDSVQYQAIRIGRLESIGLDWRLMDGYVDRIRAVTAEQVRAVARKYLTGDNLTVAVLEPQPTAEGAREPRPVPQGGARDEQS</sequence>
<reference evidence="8 9" key="1">
    <citation type="submission" date="2018-07" db="EMBL/GenBank/DDBJ databases">
        <title>Genomic Encyclopedia of Type Strains, Phase IV (KMG-IV): sequencing the most valuable type-strain genomes for metagenomic binning, comparative biology and taxonomic classification.</title>
        <authorList>
            <person name="Goeker M."/>
        </authorList>
    </citation>
    <scope>NUCLEOTIDE SEQUENCE [LARGE SCALE GENOMIC DNA]</scope>
    <source>
        <strain evidence="8 9">DSM 26407</strain>
    </source>
</reference>
<feature type="domain" description="Peptidase M16 C-terminal" evidence="7">
    <location>
        <begin position="188"/>
        <end position="369"/>
    </location>
</feature>
<dbReference type="Proteomes" id="UP000252707">
    <property type="component" value="Unassembled WGS sequence"/>
</dbReference>
<feature type="signal peptide" evidence="5">
    <location>
        <begin position="1"/>
        <end position="21"/>
    </location>
</feature>
<dbReference type="RefSeq" id="WP_114278142.1">
    <property type="nucleotide sequence ID" value="NZ_QPJY01000001.1"/>
</dbReference>
<keyword evidence="5" id="KW-0732">Signal</keyword>
<evidence type="ECO:0000256" key="3">
    <source>
        <dbReference type="RuleBase" id="RU004447"/>
    </source>
</evidence>
<evidence type="ECO:0000259" key="6">
    <source>
        <dbReference type="Pfam" id="PF00675"/>
    </source>
</evidence>
<dbReference type="SUPFAM" id="SSF63411">
    <property type="entry name" value="LuxS/MPP-like metallohydrolase"/>
    <property type="match status" value="2"/>
</dbReference>
<dbReference type="InterPro" id="IPR001431">
    <property type="entry name" value="Pept_M16_Zn_BS"/>
</dbReference>
<evidence type="ECO:0000313" key="9">
    <source>
        <dbReference type="Proteomes" id="UP000252707"/>
    </source>
</evidence>
<comment type="caution">
    <text evidence="8">The sequence shown here is derived from an EMBL/GenBank/DDBJ whole genome shotgun (WGS) entry which is preliminary data.</text>
</comment>
<dbReference type="AlphaFoldDB" id="A0A369CN54"/>
<organism evidence="8 9">
    <name type="scientific">Thioalbus denitrificans</name>
    <dbReference type="NCBI Taxonomy" id="547122"/>
    <lineage>
        <taxon>Bacteria</taxon>
        <taxon>Pseudomonadati</taxon>
        <taxon>Pseudomonadota</taxon>
        <taxon>Gammaproteobacteria</taxon>
        <taxon>Chromatiales</taxon>
        <taxon>Ectothiorhodospiraceae</taxon>
        <taxon>Thioalbus</taxon>
    </lineage>
</organism>
<dbReference type="Gene3D" id="3.30.830.10">
    <property type="entry name" value="Metalloenzyme, LuxS/M16 peptidase-like"/>
    <property type="match status" value="2"/>
</dbReference>
<comment type="cofactor">
    <cofactor evidence="1">
        <name>Zn(2+)</name>
        <dbReference type="ChEBI" id="CHEBI:29105"/>
    </cofactor>
</comment>
<dbReference type="InterPro" id="IPR050361">
    <property type="entry name" value="MPP/UQCRC_Complex"/>
</dbReference>
<dbReference type="Pfam" id="PF05193">
    <property type="entry name" value="Peptidase_M16_C"/>
    <property type="match status" value="1"/>
</dbReference>
<name>A0A369CN54_9GAMM</name>
<dbReference type="OrthoDB" id="9811314at2"/>
<dbReference type="InterPro" id="IPR011249">
    <property type="entry name" value="Metalloenz_LuxS/M16"/>
</dbReference>
<dbReference type="PANTHER" id="PTHR11851:SF49">
    <property type="entry name" value="MITOCHONDRIAL-PROCESSING PEPTIDASE SUBUNIT ALPHA"/>
    <property type="match status" value="1"/>
</dbReference>
<evidence type="ECO:0000259" key="7">
    <source>
        <dbReference type="Pfam" id="PF05193"/>
    </source>
</evidence>
<dbReference type="PANTHER" id="PTHR11851">
    <property type="entry name" value="METALLOPROTEASE"/>
    <property type="match status" value="1"/>
</dbReference>
<dbReference type="PROSITE" id="PS00143">
    <property type="entry name" value="INSULINASE"/>
    <property type="match status" value="1"/>
</dbReference>
<gene>
    <name evidence="8" type="ORF">DFQ59_101585</name>
</gene>
<evidence type="ECO:0000256" key="4">
    <source>
        <dbReference type="SAM" id="MobiDB-lite"/>
    </source>
</evidence>
<feature type="chain" id="PRO_5016917972" evidence="5">
    <location>
        <begin position="22"/>
        <end position="459"/>
    </location>
</feature>
<proteinExistence type="inferred from homology"/>
<dbReference type="GO" id="GO:0004222">
    <property type="term" value="F:metalloendopeptidase activity"/>
    <property type="evidence" value="ECO:0007669"/>
    <property type="project" value="InterPro"/>
</dbReference>
<evidence type="ECO:0000256" key="1">
    <source>
        <dbReference type="ARBA" id="ARBA00001947"/>
    </source>
</evidence>
<dbReference type="GO" id="GO:0046872">
    <property type="term" value="F:metal ion binding"/>
    <property type="evidence" value="ECO:0007669"/>
    <property type="project" value="InterPro"/>
</dbReference>
<evidence type="ECO:0000256" key="5">
    <source>
        <dbReference type="SAM" id="SignalP"/>
    </source>
</evidence>
<keyword evidence="9" id="KW-1185">Reference proteome</keyword>